<keyword evidence="4" id="KW-1185">Reference proteome</keyword>
<reference evidence="3 4" key="1">
    <citation type="journal article" date="2014" name="Genome Biol. Evol.">
        <title>The genome of the myxosporean Thelohanellus kitauei shows adaptations to nutrient acquisition within its fish host.</title>
        <authorList>
            <person name="Yang Y."/>
            <person name="Xiong J."/>
            <person name="Zhou Z."/>
            <person name="Huo F."/>
            <person name="Miao W."/>
            <person name="Ran C."/>
            <person name="Liu Y."/>
            <person name="Zhang J."/>
            <person name="Feng J."/>
            <person name="Wang M."/>
            <person name="Wang M."/>
            <person name="Wang L."/>
            <person name="Yao B."/>
        </authorList>
    </citation>
    <scope>NUCLEOTIDE SEQUENCE [LARGE SCALE GENOMIC DNA]</scope>
    <source>
        <strain evidence="3">Wuqing</strain>
    </source>
</reference>
<dbReference type="InterPro" id="IPR019407">
    <property type="entry name" value="CTU2"/>
</dbReference>
<dbReference type="Proteomes" id="UP000031668">
    <property type="component" value="Unassembled WGS sequence"/>
</dbReference>
<gene>
    <name evidence="3" type="ORF">RF11_03177</name>
</gene>
<accession>A0A0C2MIZ0</accession>
<name>A0A0C2MIZ0_THEKT</name>
<keyword evidence="2" id="KW-0819">tRNA processing</keyword>
<evidence type="ECO:0000256" key="1">
    <source>
        <dbReference type="ARBA" id="ARBA00022490"/>
    </source>
</evidence>
<dbReference type="GO" id="GO:0002143">
    <property type="term" value="P:tRNA wobble position uridine thiolation"/>
    <property type="evidence" value="ECO:0007669"/>
    <property type="project" value="TreeGrafter"/>
</dbReference>
<evidence type="ECO:0000256" key="2">
    <source>
        <dbReference type="ARBA" id="ARBA00022694"/>
    </source>
</evidence>
<dbReference type="EMBL" id="JWZT01003320">
    <property type="protein sequence ID" value="KII67046.1"/>
    <property type="molecule type" value="Genomic_DNA"/>
</dbReference>
<evidence type="ECO:0000313" key="3">
    <source>
        <dbReference type="EMBL" id="KII67046.1"/>
    </source>
</evidence>
<dbReference type="Gene3D" id="3.40.50.620">
    <property type="entry name" value="HUPs"/>
    <property type="match status" value="1"/>
</dbReference>
<sequence>MCNFVQAEGFELQSIEIDSEISKDQFATTCELLSRFALDKGYKKVFLGCSGSHVAVDAIKHLADGDPVSAINSVKPEFMFNGVIFTKPLINMTPKEIGLYFHHQNLKSFNYDTQSIKRVKTIDRVIKDFMFASQINSDLTIHGVNKST</sequence>
<dbReference type="GO" id="GO:0016783">
    <property type="term" value="F:sulfurtransferase activity"/>
    <property type="evidence" value="ECO:0007669"/>
    <property type="project" value="TreeGrafter"/>
</dbReference>
<dbReference type="PANTHER" id="PTHR20882">
    <property type="entry name" value="CYTOPLASMIC TRNA 2-THIOLATION PROTEIN 2"/>
    <property type="match status" value="1"/>
</dbReference>
<dbReference type="OrthoDB" id="25129at2759"/>
<keyword evidence="1" id="KW-0963">Cytoplasm</keyword>
<dbReference type="InterPro" id="IPR014729">
    <property type="entry name" value="Rossmann-like_a/b/a_fold"/>
</dbReference>
<evidence type="ECO:0000313" key="4">
    <source>
        <dbReference type="Proteomes" id="UP000031668"/>
    </source>
</evidence>
<comment type="caution">
    <text evidence="3">The sequence shown here is derived from an EMBL/GenBank/DDBJ whole genome shotgun (WGS) entry which is preliminary data.</text>
</comment>
<dbReference type="SUPFAM" id="SSF52402">
    <property type="entry name" value="Adenine nucleotide alpha hydrolases-like"/>
    <property type="match status" value="1"/>
</dbReference>
<dbReference type="GO" id="GO:0005829">
    <property type="term" value="C:cytosol"/>
    <property type="evidence" value="ECO:0007669"/>
    <property type="project" value="TreeGrafter"/>
</dbReference>
<dbReference type="PANTHER" id="PTHR20882:SF14">
    <property type="entry name" value="CYTOPLASMIC TRNA 2-THIOLATION PROTEIN 2"/>
    <property type="match status" value="1"/>
</dbReference>
<protein>
    <submittedName>
        <fullName evidence="3">Uncharacterized protein</fullName>
    </submittedName>
</protein>
<dbReference type="AlphaFoldDB" id="A0A0C2MIZ0"/>
<organism evidence="3 4">
    <name type="scientific">Thelohanellus kitauei</name>
    <name type="common">Myxosporean</name>
    <dbReference type="NCBI Taxonomy" id="669202"/>
    <lineage>
        <taxon>Eukaryota</taxon>
        <taxon>Metazoa</taxon>
        <taxon>Cnidaria</taxon>
        <taxon>Myxozoa</taxon>
        <taxon>Myxosporea</taxon>
        <taxon>Bivalvulida</taxon>
        <taxon>Platysporina</taxon>
        <taxon>Myxobolidae</taxon>
        <taxon>Thelohanellus</taxon>
    </lineage>
</organism>
<dbReference type="GO" id="GO:0000049">
    <property type="term" value="F:tRNA binding"/>
    <property type="evidence" value="ECO:0007669"/>
    <property type="project" value="InterPro"/>
</dbReference>
<proteinExistence type="predicted"/>